<dbReference type="GeneID" id="63763040"/>
<name>A0A1L9TGX9_9EURO</name>
<dbReference type="InterPro" id="IPR021858">
    <property type="entry name" value="Fun_TF"/>
</dbReference>
<keyword evidence="3" id="KW-1185">Reference proteome</keyword>
<reference evidence="3" key="1">
    <citation type="journal article" date="2017" name="Genome Biol.">
        <title>Comparative genomics reveals high biological diversity and specific adaptations in the industrially and medically important fungal genus Aspergillus.</title>
        <authorList>
            <person name="de Vries R.P."/>
            <person name="Riley R."/>
            <person name="Wiebenga A."/>
            <person name="Aguilar-Osorio G."/>
            <person name="Amillis S."/>
            <person name="Uchima C.A."/>
            <person name="Anderluh G."/>
            <person name="Asadollahi M."/>
            <person name="Askin M."/>
            <person name="Barry K."/>
            <person name="Battaglia E."/>
            <person name="Bayram O."/>
            <person name="Benocci T."/>
            <person name="Braus-Stromeyer S.A."/>
            <person name="Caldana C."/>
            <person name="Canovas D."/>
            <person name="Cerqueira G.C."/>
            <person name="Chen F."/>
            <person name="Chen W."/>
            <person name="Choi C."/>
            <person name="Clum A."/>
            <person name="Dos Santos R.A."/>
            <person name="Damasio A.R."/>
            <person name="Diallinas G."/>
            <person name="Emri T."/>
            <person name="Fekete E."/>
            <person name="Flipphi M."/>
            <person name="Freyberg S."/>
            <person name="Gallo A."/>
            <person name="Gournas C."/>
            <person name="Habgood R."/>
            <person name="Hainaut M."/>
            <person name="Harispe M.L."/>
            <person name="Henrissat B."/>
            <person name="Hilden K.S."/>
            <person name="Hope R."/>
            <person name="Hossain A."/>
            <person name="Karabika E."/>
            <person name="Karaffa L."/>
            <person name="Karanyi Z."/>
            <person name="Krasevec N."/>
            <person name="Kuo A."/>
            <person name="Kusch H."/>
            <person name="LaButti K."/>
            <person name="Lagendijk E.L."/>
            <person name="Lapidus A."/>
            <person name="Levasseur A."/>
            <person name="Lindquist E."/>
            <person name="Lipzen A."/>
            <person name="Logrieco A.F."/>
            <person name="MacCabe A."/>
            <person name="Maekelae M.R."/>
            <person name="Malavazi I."/>
            <person name="Melin P."/>
            <person name="Meyer V."/>
            <person name="Mielnichuk N."/>
            <person name="Miskei M."/>
            <person name="Molnar A.P."/>
            <person name="Mule G."/>
            <person name="Ngan C.Y."/>
            <person name="Orejas M."/>
            <person name="Orosz E."/>
            <person name="Ouedraogo J.P."/>
            <person name="Overkamp K.M."/>
            <person name="Park H.-S."/>
            <person name="Perrone G."/>
            <person name="Piumi F."/>
            <person name="Punt P.J."/>
            <person name="Ram A.F."/>
            <person name="Ramon A."/>
            <person name="Rauscher S."/>
            <person name="Record E."/>
            <person name="Riano-Pachon D.M."/>
            <person name="Robert V."/>
            <person name="Roehrig J."/>
            <person name="Ruller R."/>
            <person name="Salamov A."/>
            <person name="Salih N.S."/>
            <person name="Samson R.A."/>
            <person name="Sandor E."/>
            <person name="Sanguinetti M."/>
            <person name="Schuetze T."/>
            <person name="Sepcic K."/>
            <person name="Shelest E."/>
            <person name="Sherlock G."/>
            <person name="Sophianopoulou V."/>
            <person name="Squina F.M."/>
            <person name="Sun H."/>
            <person name="Susca A."/>
            <person name="Todd R.B."/>
            <person name="Tsang A."/>
            <person name="Unkles S.E."/>
            <person name="van de Wiele N."/>
            <person name="van Rossen-Uffink D."/>
            <person name="Oliveira J.V."/>
            <person name="Vesth T.C."/>
            <person name="Visser J."/>
            <person name="Yu J.-H."/>
            <person name="Zhou M."/>
            <person name="Andersen M.R."/>
            <person name="Archer D.B."/>
            <person name="Baker S.E."/>
            <person name="Benoit I."/>
            <person name="Brakhage A.A."/>
            <person name="Braus G.H."/>
            <person name="Fischer R."/>
            <person name="Frisvad J.C."/>
            <person name="Goldman G.H."/>
            <person name="Houbraken J."/>
            <person name="Oakley B."/>
            <person name="Pocsi I."/>
            <person name="Scazzocchio C."/>
            <person name="Seiboth B."/>
            <person name="vanKuyk P.A."/>
            <person name="Wortman J."/>
            <person name="Dyer P.S."/>
            <person name="Grigoriev I.V."/>
        </authorList>
    </citation>
    <scope>NUCLEOTIDE SEQUENCE [LARGE SCALE GENOMIC DNA]</scope>
    <source>
        <strain evidence="3">CBS 593.65</strain>
    </source>
</reference>
<protein>
    <submittedName>
        <fullName evidence="2">Uncharacterized protein</fullName>
    </submittedName>
</protein>
<proteinExistence type="predicted"/>
<dbReference type="AlphaFoldDB" id="A0A1L9TGX9"/>
<sequence length="206" mass="23831">MDSVHALFATYVLPGRQIPGDPSPAPPSQRTNRDPFHSGGKIYNLIQHVHTLHYCARQERTLSAQTISQAVQVWNELEHWDPSEGTSTPEQFRLNNAYRSAIFIWTYFTIYPRDMHGWKPQDAVRDILADISRVEEGDLVRLAVIPLFFCGLSVTSESDRDCVRKEYERVRVRGGRGGGLDASWDVVQRQWRRYDAGDRQNWDWVE</sequence>
<organism evidence="2 3">
    <name type="scientific">Aspergillus sydowii CBS 593.65</name>
    <dbReference type="NCBI Taxonomy" id="1036612"/>
    <lineage>
        <taxon>Eukaryota</taxon>
        <taxon>Fungi</taxon>
        <taxon>Dikarya</taxon>
        <taxon>Ascomycota</taxon>
        <taxon>Pezizomycotina</taxon>
        <taxon>Eurotiomycetes</taxon>
        <taxon>Eurotiomycetidae</taxon>
        <taxon>Eurotiales</taxon>
        <taxon>Aspergillaceae</taxon>
        <taxon>Aspergillus</taxon>
        <taxon>Aspergillus subgen. Nidulantes</taxon>
    </lineage>
</organism>
<accession>A0A1L9TGX9</accession>
<dbReference type="STRING" id="1036612.A0A1L9TGX9"/>
<feature type="region of interest" description="Disordered" evidence="1">
    <location>
        <begin position="15"/>
        <end position="36"/>
    </location>
</feature>
<evidence type="ECO:0000313" key="3">
    <source>
        <dbReference type="Proteomes" id="UP000184356"/>
    </source>
</evidence>
<dbReference type="OrthoDB" id="434972at2759"/>
<evidence type="ECO:0000313" key="2">
    <source>
        <dbReference type="EMBL" id="OJJ58689.1"/>
    </source>
</evidence>
<dbReference type="Pfam" id="PF11951">
    <property type="entry name" value="Fungal_trans_2"/>
    <property type="match status" value="1"/>
</dbReference>
<dbReference type="Proteomes" id="UP000184356">
    <property type="component" value="Unassembled WGS sequence"/>
</dbReference>
<evidence type="ECO:0000256" key="1">
    <source>
        <dbReference type="SAM" id="MobiDB-lite"/>
    </source>
</evidence>
<dbReference type="EMBL" id="KV878586">
    <property type="protein sequence ID" value="OJJ58689.1"/>
    <property type="molecule type" value="Genomic_DNA"/>
</dbReference>
<dbReference type="VEuPathDB" id="FungiDB:ASPSYDRAFT_45085"/>
<gene>
    <name evidence="2" type="ORF">ASPSYDRAFT_45085</name>
</gene>
<dbReference type="RefSeq" id="XP_040702495.1">
    <property type="nucleotide sequence ID" value="XM_040846967.1"/>
</dbReference>